<dbReference type="GO" id="GO:0008010">
    <property type="term" value="F:structural constituent of chitin-based larval cuticle"/>
    <property type="evidence" value="ECO:0007669"/>
    <property type="project" value="TreeGrafter"/>
</dbReference>
<dbReference type="PROSITE" id="PS00233">
    <property type="entry name" value="CHIT_BIND_RR_1"/>
    <property type="match status" value="1"/>
</dbReference>
<evidence type="ECO:0000313" key="4">
    <source>
        <dbReference type="EMBL" id="CAH0107514.1"/>
    </source>
</evidence>
<dbReference type="OrthoDB" id="6515429at2759"/>
<dbReference type="AlphaFoldDB" id="A0A8J2WLP0"/>
<evidence type="ECO:0000256" key="2">
    <source>
        <dbReference type="PROSITE-ProRule" id="PRU00497"/>
    </source>
</evidence>
<evidence type="ECO:0000256" key="1">
    <source>
        <dbReference type="ARBA" id="ARBA00022460"/>
    </source>
</evidence>
<comment type="caution">
    <text evidence="4">The sequence shown here is derived from an EMBL/GenBank/DDBJ whole genome shotgun (WGS) entry which is preliminary data.</text>
</comment>
<dbReference type="PANTHER" id="PTHR10380:SF196">
    <property type="entry name" value="CUTICULAR PROTEIN 72EA"/>
    <property type="match status" value="1"/>
</dbReference>
<proteinExistence type="predicted"/>
<dbReference type="EMBL" id="CAKKLH010000277">
    <property type="protein sequence ID" value="CAH0107514.1"/>
    <property type="molecule type" value="Genomic_DNA"/>
</dbReference>
<dbReference type="GO" id="GO:0062129">
    <property type="term" value="C:chitin-based extracellular matrix"/>
    <property type="evidence" value="ECO:0007669"/>
    <property type="project" value="TreeGrafter"/>
</dbReference>
<organism evidence="4 5">
    <name type="scientific">Daphnia galeata</name>
    <dbReference type="NCBI Taxonomy" id="27404"/>
    <lineage>
        <taxon>Eukaryota</taxon>
        <taxon>Metazoa</taxon>
        <taxon>Ecdysozoa</taxon>
        <taxon>Arthropoda</taxon>
        <taxon>Crustacea</taxon>
        <taxon>Branchiopoda</taxon>
        <taxon>Diplostraca</taxon>
        <taxon>Cladocera</taxon>
        <taxon>Anomopoda</taxon>
        <taxon>Daphniidae</taxon>
        <taxon>Daphnia</taxon>
    </lineage>
</organism>
<dbReference type="InterPro" id="IPR050468">
    <property type="entry name" value="Cuticle_Struct_Prot"/>
</dbReference>
<reference evidence="4" key="1">
    <citation type="submission" date="2021-11" db="EMBL/GenBank/DDBJ databases">
        <authorList>
            <person name="Schell T."/>
        </authorList>
    </citation>
    <scope>NUCLEOTIDE SEQUENCE</scope>
    <source>
        <strain evidence="4">M5</strain>
    </source>
</reference>
<protein>
    <recommendedName>
        <fullName evidence="6">Cuticle protein 6</fullName>
    </recommendedName>
</protein>
<evidence type="ECO:0000313" key="5">
    <source>
        <dbReference type="Proteomes" id="UP000789390"/>
    </source>
</evidence>
<dbReference type="PROSITE" id="PS51155">
    <property type="entry name" value="CHIT_BIND_RR_2"/>
    <property type="match status" value="2"/>
</dbReference>
<sequence length="424" mass="46142">MVLVYFVTFVCDLVRERRQRIYNQFQTQPSIKRYPANSKRINMQSTIALSLLVVTVVSVCQCQLTAFHPFISAATANFAPVPVATTTWSAPSLFSMTQYHAQDELGQASYGYAYPGQAASNFRDAWGNQVGSWAYFDPEGKEDRVSYVADSREFRVLSNNLPVAPMSVHSSPLVAPVQVSDTPEVEVAKRAHSAAVAEAKVRNAAGSGRHRRSPGRYYSAASKPVAHHHRVQPTYYKYQKAATVPVVHVAAPVESIVAPPVVQQTVHDFPTFPTVHAVPVPPTVHAEVHALPVAAPVVVQQIVPADPSPIISKFHSQDELGQTAFGHVTADQSASDFRDASGNQMGHYAYINPDGQQIVVYYTAGAGGFRVISNALPEAPVHFHHTSSPAVAPAVVQDTPEVAQARREHLALVEEARNRVQSSL</sequence>
<dbReference type="InterPro" id="IPR031311">
    <property type="entry name" value="CHIT_BIND_RR_consensus"/>
</dbReference>
<keyword evidence="1 2" id="KW-0193">Cuticle</keyword>
<feature type="region of interest" description="Disordered" evidence="3">
    <location>
        <begin position="201"/>
        <end position="223"/>
    </location>
</feature>
<evidence type="ECO:0008006" key="6">
    <source>
        <dbReference type="Google" id="ProtNLM"/>
    </source>
</evidence>
<name>A0A8J2WLP0_9CRUS</name>
<dbReference type="PANTHER" id="PTHR10380">
    <property type="entry name" value="CUTICLE PROTEIN"/>
    <property type="match status" value="1"/>
</dbReference>
<dbReference type="Pfam" id="PF00379">
    <property type="entry name" value="Chitin_bind_4"/>
    <property type="match status" value="2"/>
</dbReference>
<gene>
    <name evidence="4" type="ORF">DGAL_LOCUS10817</name>
</gene>
<evidence type="ECO:0000256" key="3">
    <source>
        <dbReference type="SAM" id="MobiDB-lite"/>
    </source>
</evidence>
<accession>A0A8J2WLP0</accession>
<dbReference type="Proteomes" id="UP000789390">
    <property type="component" value="Unassembled WGS sequence"/>
</dbReference>
<keyword evidence="5" id="KW-1185">Reference proteome</keyword>
<dbReference type="InterPro" id="IPR000618">
    <property type="entry name" value="Insect_cuticle"/>
</dbReference>